<protein>
    <submittedName>
        <fullName evidence="1">Uncharacterized protein</fullName>
    </submittedName>
</protein>
<dbReference type="Proteomes" id="UP000494205">
    <property type="component" value="Unassembled WGS sequence"/>
</dbReference>
<name>A0A6J4ZR98_9BURK</name>
<proteinExistence type="predicted"/>
<dbReference type="AlphaFoldDB" id="A0A6J4ZR98"/>
<reference evidence="1 2" key="1">
    <citation type="submission" date="2020-04" db="EMBL/GenBank/DDBJ databases">
        <authorList>
            <person name="De Canck E."/>
        </authorList>
    </citation>
    <scope>NUCLEOTIDE SEQUENCE [LARGE SCALE GENOMIC DNA]</scope>
    <source>
        <strain evidence="1 2">LMG 27174</strain>
    </source>
</reference>
<gene>
    <name evidence="1" type="ORF">LMG27174_00469</name>
</gene>
<accession>A0A6J4ZR98</accession>
<sequence>MLAQDLHCNGALTGDHIRIVKRMHESQATLFLKLDRVTVRIAIRFAELHDLDGRAAMRAHRIDLDLGRGHRHHDDRLHAHARRRQRDALRMIARRRGDYAALQRFQRNMRHLVVRAAHLEREHRLVVLALQIDRIAQTRRQLRRAFEFGLAGHVIDARGEGFLQVVVGGHAGGAMRCGRRKSVNDSANGACAGPEGGWASRAQPLAG</sequence>
<evidence type="ECO:0000313" key="1">
    <source>
        <dbReference type="EMBL" id="CAB3640354.1"/>
    </source>
</evidence>
<dbReference type="EMBL" id="CADIJZ010000001">
    <property type="protein sequence ID" value="CAB3640354.1"/>
    <property type="molecule type" value="Genomic_DNA"/>
</dbReference>
<evidence type="ECO:0000313" key="2">
    <source>
        <dbReference type="Proteomes" id="UP000494205"/>
    </source>
</evidence>
<organism evidence="1 2">
    <name type="scientific">Paraburkholderia rhynchosiae</name>
    <dbReference type="NCBI Taxonomy" id="487049"/>
    <lineage>
        <taxon>Bacteria</taxon>
        <taxon>Pseudomonadati</taxon>
        <taxon>Pseudomonadota</taxon>
        <taxon>Betaproteobacteria</taxon>
        <taxon>Burkholderiales</taxon>
        <taxon>Burkholderiaceae</taxon>
        <taxon>Paraburkholderia</taxon>
    </lineage>
</organism>